<dbReference type="PROSITE" id="PS51257">
    <property type="entry name" value="PROKAR_LIPOPROTEIN"/>
    <property type="match status" value="1"/>
</dbReference>
<protein>
    <submittedName>
        <fullName evidence="2">Uncharacterized protein</fullName>
    </submittedName>
</protein>
<evidence type="ECO:0000313" key="2">
    <source>
        <dbReference type="EMBL" id="MEF3078925.1"/>
    </source>
</evidence>
<organism evidence="2 3">
    <name type="scientific">Winogradskyella poriferorum</name>
    <dbReference type="NCBI Taxonomy" id="307627"/>
    <lineage>
        <taxon>Bacteria</taxon>
        <taxon>Pseudomonadati</taxon>
        <taxon>Bacteroidota</taxon>
        <taxon>Flavobacteriia</taxon>
        <taxon>Flavobacteriales</taxon>
        <taxon>Flavobacteriaceae</taxon>
        <taxon>Winogradskyella</taxon>
    </lineage>
</organism>
<sequence>MKNLLKQALFLCFVIMLSACTPESMQNDSLSETVEVENFQLTEFCSNQDPTTRVVNNGTVTFDLLVTNADGTFLAELPNILSNTTTSWASFPEGDIVFSLTSNDPSVSDTDVVLKMGTCMVYEIEVDSNNQIVSFTSTSI</sequence>
<proteinExistence type="predicted"/>
<dbReference type="Proteomes" id="UP001356704">
    <property type="component" value="Unassembled WGS sequence"/>
</dbReference>
<comment type="caution">
    <text evidence="2">The sequence shown here is derived from an EMBL/GenBank/DDBJ whole genome shotgun (WGS) entry which is preliminary data.</text>
</comment>
<evidence type="ECO:0000313" key="3">
    <source>
        <dbReference type="Proteomes" id="UP001356704"/>
    </source>
</evidence>
<reference evidence="2 3" key="1">
    <citation type="submission" date="2024-02" db="EMBL/GenBank/DDBJ databases">
        <title>Winogradskyella poriferorum JCM 12885.</title>
        <authorList>
            <person name="Zhang D.-F."/>
            <person name="Fu Z.-Y."/>
        </authorList>
    </citation>
    <scope>NUCLEOTIDE SEQUENCE [LARGE SCALE GENOMIC DNA]</scope>
    <source>
        <strain evidence="2 3">JCM 12885</strain>
    </source>
</reference>
<evidence type="ECO:0000256" key="1">
    <source>
        <dbReference type="SAM" id="SignalP"/>
    </source>
</evidence>
<feature type="signal peptide" evidence="1">
    <location>
        <begin position="1"/>
        <end position="19"/>
    </location>
</feature>
<accession>A0ABU7W5Z2</accession>
<gene>
    <name evidence="2" type="ORF">V1468_07925</name>
</gene>
<dbReference type="EMBL" id="JAZHOU010000002">
    <property type="protein sequence ID" value="MEF3078925.1"/>
    <property type="molecule type" value="Genomic_DNA"/>
</dbReference>
<keyword evidence="1" id="KW-0732">Signal</keyword>
<keyword evidence="3" id="KW-1185">Reference proteome</keyword>
<feature type="chain" id="PRO_5045845054" evidence="1">
    <location>
        <begin position="20"/>
        <end position="140"/>
    </location>
</feature>
<dbReference type="RefSeq" id="WP_331809700.1">
    <property type="nucleotide sequence ID" value="NZ_JAZHOU010000002.1"/>
</dbReference>
<name>A0ABU7W5Z2_9FLAO</name>